<dbReference type="Proteomes" id="UP000542125">
    <property type="component" value="Unassembled WGS sequence"/>
</dbReference>
<dbReference type="AlphaFoldDB" id="A0A7Y9IW17"/>
<reference evidence="5 6" key="1">
    <citation type="submission" date="2020-07" db="EMBL/GenBank/DDBJ databases">
        <title>Genomic Encyclopedia of Type Strains, Phase IV (KMG-V): Genome sequencing to study the core and pangenomes of soil and plant-associated prokaryotes.</title>
        <authorList>
            <person name="Whitman W."/>
        </authorList>
    </citation>
    <scope>NUCLEOTIDE SEQUENCE [LARGE SCALE GENOMIC DNA]</scope>
    <source>
        <strain evidence="5 6">SAS40</strain>
    </source>
</reference>
<organism evidence="5 6">
    <name type="scientific">Pigmentiphaga litoralis</name>
    <dbReference type="NCBI Taxonomy" id="516702"/>
    <lineage>
        <taxon>Bacteria</taxon>
        <taxon>Pseudomonadati</taxon>
        <taxon>Pseudomonadota</taxon>
        <taxon>Betaproteobacteria</taxon>
        <taxon>Burkholderiales</taxon>
        <taxon>Alcaligenaceae</taxon>
        <taxon>Pigmentiphaga</taxon>
    </lineage>
</organism>
<keyword evidence="6" id="KW-1185">Reference proteome</keyword>
<evidence type="ECO:0000259" key="4">
    <source>
        <dbReference type="PROSITE" id="PS01031"/>
    </source>
</evidence>
<dbReference type="Pfam" id="PF00011">
    <property type="entry name" value="HSP20"/>
    <property type="match status" value="1"/>
</dbReference>
<evidence type="ECO:0000256" key="2">
    <source>
        <dbReference type="RuleBase" id="RU003616"/>
    </source>
</evidence>
<evidence type="ECO:0000313" key="5">
    <source>
        <dbReference type="EMBL" id="NYE84131.1"/>
    </source>
</evidence>
<comment type="similarity">
    <text evidence="1 2">Belongs to the small heat shock protein (HSP20) family.</text>
</comment>
<proteinExistence type="inferred from homology"/>
<dbReference type="RefSeq" id="WP_179587859.1">
    <property type="nucleotide sequence ID" value="NZ_JACBYR010000001.1"/>
</dbReference>
<name>A0A7Y9IW17_9BURK</name>
<dbReference type="SUPFAM" id="SSF49764">
    <property type="entry name" value="HSP20-like chaperones"/>
    <property type="match status" value="1"/>
</dbReference>
<dbReference type="PROSITE" id="PS01031">
    <property type="entry name" value="SHSP"/>
    <property type="match status" value="1"/>
</dbReference>
<dbReference type="Gene3D" id="2.60.40.790">
    <property type="match status" value="1"/>
</dbReference>
<gene>
    <name evidence="5" type="ORF">FHW18_003402</name>
</gene>
<feature type="region of interest" description="Disordered" evidence="3">
    <location>
        <begin position="1"/>
        <end position="35"/>
    </location>
</feature>
<dbReference type="InterPro" id="IPR031107">
    <property type="entry name" value="Small_HSP"/>
</dbReference>
<dbReference type="PANTHER" id="PTHR11527">
    <property type="entry name" value="HEAT-SHOCK PROTEIN 20 FAMILY MEMBER"/>
    <property type="match status" value="1"/>
</dbReference>
<dbReference type="CDD" id="cd06464">
    <property type="entry name" value="ACD_sHsps-like"/>
    <property type="match status" value="1"/>
</dbReference>
<comment type="caution">
    <text evidence="5">The sequence shown here is derived from an EMBL/GenBank/DDBJ whole genome shotgun (WGS) entry which is preliminary data.</text>
</comment>
<accession>A0A7Y9IW17</accession>
<dbReference type="EMBL" id="JACBYR010000001">
    <property type="protein sequence ID" value="NYE84131.1"/>
    <property type="molecule type" value="Genomic_DNA"/>
</dbReference>
<dbReference type="InterPro" id="IPR002068">
    <property type="entry name" value="A-crystallin/Hsp20_dom"/>
</dbReference>
<evidence type="ECO:0000256" key="3">
    <source>
        <dbReference type="SAM" id="MobiDB-lite"/>
    </source>
</evidence>
<protein>
    <submittedName>
        <fullName evidence="5">HSP20 family molecular chaperone IbpA</fullName>
    </submittedName>
</protein>
<evidence type="ECO:0000313" key="6">
    <source>
        <dbReference type="Proteomes" id="UP000542125"/>
    </source>
</evidence>
<evidence type="ECO:0000256" key="1">
    <source>
        <dbReference type="PROSITE-ProRule" id="PRU00285"/>
    </source>
</evidence>
<feature type="compositionally biased region" description="Polar residues" evidence="3">
    <location>
        <begin position="1"/>
        <end position="30"/>
    </location>
</feature>
<dbReference type="InterPro" id="IPR008978">
    <property type="entry name" value="HSP20-like_chaperone"/>
</dbReference>
<sequence>MTQTTDIAVAKNTQGTNVSTDARRSSQVQAPSRPRSTVMPHMDIYETADGVTLIADLPGVSADRLQIRTESDRLFIEGEARIDVPEGFTILHTELRDPVYQRSFSLSREMDASRISAQLKDGVLTLTIPRSEAAKPRKIEVRTA</sequence>
<feature type="domain" description="SHSP" evidence="4">
    <location>
        <begin position="33"/>
        <end position="144"/>
    </location>
</feature>